<gene>
    <name evidence="2" type="ORF">FEF09_16810</name>
</gene>
<reference evidence="2 3" key="1">
    <citation type="submission" date="2019-08" db="EMBL/GenBank/DDBJ databases">
        <title>Whole genome sequencing of chitin degrading bacteria Chitinophaga pinensis YS16.</title>
        <authorList>
            <person name="Singh R.P."/>
            <person name="Manchanda G."/>
            <person name="Maurya I.K."/>
            <person name="Joshi N.K."/>
            <person name="Srivastava A.K."/>
        </authorList>
    </citation>
    <scope>NUCLEOTIDE SEQUENCE [LARGE SCALE GENOMIC DNA]</scope>
    <source>
        <strain evidence="2 3">YS-16</strain>
    </source>
</reference>
<feature type="domain" description="Methyltransferase FkbM" evidence="1">
    <location>
        <begin position="74"/>
        <end position="197"/>
    </location>
</feature>
<evidence type="ECO:0000313" key="3">
    <source>
        <dbReference type="Proteomes" id="UP000318815"/>
    </source>
</evidence>
<accession>A0A5C6LPM8</accession>
<keyword evidence="2" id="KW-0489">Methyltransferase</keyword>
<dbReference type="NCBIfam" id="TIGR01444">
    <property type="entry name" value="fkbM_fam"/>
    <property type="match status" value="1"/>
</dbReference>
<dbReference type="PANTHER" id="PTHR32026">
    <property type="entry name" value="METHYLTRANSFERASE-LIKE PROTEIN 24"/>
    <property type="match status" value="1"/>
</dbReference>
<dbReference type="AlphaFoldDB" id="A0A5C6LPM8"/>
<dbReference type="InterPro" id="IPR026913">
    <property type="entry name" value="METTL24"/>
</dbReference>
<dbReference type="RefSeq" id="WP_146306196.1">
    <property type="nucleotide sequence ID" value="NZ_VOHS01000016.1"/>
</dbReference>
<dbReference type="Pfam" id="PF05050">
    <property type="entry name" value="Methyltransf_21"/>
    <property type="match status" value="1"/>
</dbReference>
<dbReference type="GO" id="GO:0008168">
    <property type="term" value="F:methyltransferase activity"/>
    <property type="evidence" value="ECO:0007669"/>
    <property type="project" value="UniProtKB-KW"/>
</dbReference>
<dbReference type="GO" id="GO:0032259">
    <property type="term" value="P:methylation"/>
    <property type="evidence" value="ECO:0007669"/>
    <property type="project" value="UniProtKB-KW"/>
</dbReference>
<dbReference type="InterPro" id="IPR006342">
    <property type="entry name" value="FkbM_mtfrase"/>
</dbReference>
<comment type="caution">
    <text evidence="2">The sequence shown here is derived from an EMBL/GenBank/DDBJ whole genome shotgun (WGS) entry which is preliminary data.</text>
</comment>
<dbReference type="EMBL" id="VOHS01000016">
    <property type="protein sequence ID" value="TWV99404.1"/>
    <property type="molecule type" value="Genomic_DNA"/>
</dbReference>
<dbReference type="InterPro" id="IPR029063">
    <property type="entry name" value="SAM-dependent_MTases_sf"/>
</dbReference>
<dbReference type="Gene3D" id="3.40.50.150">
    <property type="entry name" value="Vaccinia Virus protein VP39"/>
    <property type="match status" value="1"/>
</dbReference>
<organism evidence="2 3">
    <name type="scientific">Chitinophaga pinensis</name>
    <dbReference type="NCBI Taxonomy" id="79329"/>
    <lineage>
        <taxon>Bacteria</taxon>
        <taxon>Pseudomonadati</taxon>
        <taxon>Bacteroidota</taxon>
        <taxon>Chitinophagia</taxon>
        <taxon>Chitinophagales</taxon>
        <taxon>Chitinophagaceae</taxon>
        <taxon>Chitinophaga</taxon>
    </lineage>
</organism>
<dbReference type="SUPFAM" id="SSF53335">
    <property type="entry name" value="S-adenosyl-L-methionine-dependent methyltransferases"/>
    <property type="match status" value="1"/>
</dbReference>
<dbReference type="PANTHER" id="PTHR32026:SF10">
    <property type="entry name" value="METHYLTRANSFERASE-LIKE PROTEIN 24-RELATED"/>
    <property type="match status" value="1"/>
</dbReference>
<protein>
    <submittedName>
        <fullName evidence="2">FkbM family methyltransferase</fullName>
    </submittedName>
</protein>
<dbReference type="Proteomes" id="UP000318815">
    <property type="component" value="Unassembled WGS sequence"/>
</dbReference>
<evidence type="ECO:0000313" key="2">
    <source>
        <dbReference type="EMBL" id="TWV99404.1"/>
    </source>
</evidence>
<dbReference type="OrthoDB" id="9785375at2"/>
<sequence length="252" mass="28334">MSKVKEVLRMLKREWQMRSGKAPKTRVQIKVPQERHGSDYGGWMIKSGTINAASIVYSVGIGNDITFDLSMIKKYGVKIHAFDPTPEVKTWLDAQPLPAEFLYKGVALSDSDGSMKFYKPENPNHISHSTMEINNRNAFVEVPAKRLTTLMKELGHDHIDILKIDIEGAEYAVLKDILESGIKIGQILVEYHHFFDNVSVADTEASVALLNNIITVFSTSQQLDTNILYCVLNNKTIFLYDKLTETPVALSC</sequence>
<name>A0A5C6LPM8_9BACT</name>
<evidence type="ECO:0000259" key="1">
    <source>
        <dbReference type="Pfam" id="PF05050"/>
    </source>
</evidence>
<proteinExistence type="predicted"/>
<keyword evidence="3" id="KW-1185">Reference proteome</keyword>
<keyword evidence="2" id="KW-0808">Transferase</keyword>